<comment type="caution">
    <text evidence="1">The sequence shown here is derived from an EMBL/GenBank/DDBJ whole genome shotgun (WGS) entry which is preliminary data.</text>
</comment>
<accession>A0A1W0X3J0</accession>
<gene>
    <name evidence="1" type="ORF">BV898_03900</name>
</gene>
<name>A0A1W0X3J0_HYPEX</name>
<dbReference type="Proteomes" id="UP000192578">
    <property type="component" value="Unassembled WGS sequence"/>
</dbReference>
<proteinExistence type="predicted"/>
<dbReference type="EMBL" id="MTYJ01000019">
    <property type="protein sequence ID" value="OQV22053.1"/>
    <property type="molecule type" value="Genomic_DNA"/>
</dbReference>
<dbReference type="AlphaFoldDB" id="A0A1W0X3J0"/>
<protein>
    <recommendedName>
        <fullName evidence="3">DDE-1 domain-containing protein</fullName>
    </recommendedName>
</protein>
<keyword evidence="2" id="KW-1185">Reference proteome</keyword>
<sequence>MITIDATGKLLNPLFIVMQEITGDQFGPQVQQDHFVAPNILVTPSNSGKMKEHLTMWLDQVYIPNVGNRTVLVIDSWSTYKNRIILDAVPLEGREVLCTLERSF</sequence>
<evidence type="ECO:0008006" key="3">
    <source>
        <dbReference type="Google" id="ProtNLM"/>
    </source>
</evidence>
<reference evidence="2" key="1">
    <citation type="submission" date="2017-01" db="EMBL/GenBank/DDBJ databases">
        <title>Comparative genomics of anhydrobiosis in the tardigrade Hypsibius dujardini.</title>
        <authorList>
            <person name="Yoshida Y."/>
            <person name="Koutsovoulos G."/>
            <person name="Laetsch D."/>
            <person name="Stevens L."/>
            <person name="Kumar S."/>
            <person name="Horikawa D."/>
            <person name="Ishino K."/>
            <person name="Komine S."/>
            <person name="Tomita M."/>
            <person name="Blaxter M."/>
            <person name="Arakawa K."/>
        </authorList>
    </citation>
    <scope>NUCLEOTIDE SEQUENCE [LARGE SCALE GENOMIC DNA]</scope>
    <source>
        <strain evidence="2">Z151</strain>
    </source>
</reference>
<evidence type="ECO:0000313" key="2">
    <source>
        <dbReference type="Proteomes" id="UP000192578"/>
    </source>
</evidence>
<evidence type="ECO:0000313" key="1">
    <source>
        <dbReference type="EMBL" id="OQV22053.1"/>
    </source>
</evidence>
<organism evidence="1 2">
    <name type="scientific">Hypsibius exemplaris</name>
    <name type="common">Freshwater tardigrade</name>
    <dbReference type="NCBI Taxonomy" id="2072580"/>
    <lineage>
        <taxon>Eukaryota</taxon>
        <taxon>Metazoa</taxon>
        <taxon>Ecdysozoa</taxon>
        <taxon>Tardigrada</taxon>
        <taxon>Eutardigrada</taxon>
        <taxon>Parachela</taxon>
        <taxon>Hypsibioidea</taxon>
        <taxon>Hypsibiidae</taxon>
        <taxon>Hypsibius</taxon>
    </lineage>
</organism>